<proteinExistence type="predicted"/>
<organism evidence="1">
    <name type="scientific">Tanacetum cinerariifolium</name>
    <name type="common">Dalmatian daisy</name>
    <name type="synonym">Chrysanthemum cinerariifolium</name>
    <dbReference type="NCBI Taxonomy" id="118510"/>
    <lineage>
        <taxon>Eukaryota</taxon>
        <taxon>Viridiplantae</taxon>
        <taxon>Streptophyta</taxon>
        <taxon>Embryophyta</taxon>
        <taxon>Tracheophyta</taxon>
        <taxon>Spermatophyta</taxon>
        <taxon>Magnoliopsida</taxon>
        <taxon>eudicotyledons</taxon>
        <taxon>Gunneridae</taxon>
        <taxon>Pentapetalae</taxon>
        <taxon>asterids</taxon>
        <taxon>campanulids</taxon>
        <taxon>Asterales</taxon>
        <taxon>Asteraceae</taxon>
        <taxon>Asteroideae</taxon>
        <taxon>Anthemideae</taxon>
        <taxon>Anthemidinae</taxon>
        <taxon>Tanacetum</taxon>
    </lineage>
</organism>
<evidence type="ECO:0000313" key="1">
    <source>
        <dbReference type="EMBL" id="GEU71197.1"/>
    </source>
</evidence>
<comment type="caution">
    <text evidence="1">The sequence shown here is derived from an EMBL/GenBank/DDBJ whole genome shotgun (WGS) entry which is preliminary data.</text>
</comment>
<protein>
    <submittedName>
        <fullName evidence="1">Uncharacterized protein</fullName>
    </submittedName>
</protein>
<dbReference type="EMBL" id="BKCJ010006263">
    <property type="protein sequence ID" value="GEU71197.1"/>
    <property type="molecule type" value="Genomic_DNA"/>
</dbReference>
<dbReference type="AlphaFoldDB" id="A0A6L2MD57"/>
<reference evidence="1" key="1">
    <citation type="journal article" date="2019" name="Sci. Rep.">
        <title>Draft genome of Tanacetum cinerariifolium, the natural source of mosquito coil.</title>
        <authorList>
            <person name="Yamashiro T."/>
            <person name="Shiraishi A."/>
            <person name="Satake H."/>
            <person name="Nakayama K."/>
        </authorList>
    </citation>
    <scope>NUCLEOTIDE SEQUENCE</scope>
</reference>
<gene>
    <name evidence="1" type="ORF">Tci_043175</name>
</gene>
<sequence length="99" mass="11192">MNLGPLRSFGNIDRVNSLKHMLLKLWKGDVLCGSEDSSFDKAKGTRGHADPFYVVAQEASICYYGNELDDVNVSFHILLHPKTYVLLSLFSTHVPYIYL</sequence>
<accession>A0A6L2MD57</accession>
<name>A0A6L2MD57_TANCI</name>